<reference evidence="2 3" key="1">
    <citation type="journal article" date="2021" name="BMC Genomics">
        <title>Datura genome reveals duplications of psychoactive alkaloid biosynthetic genes and high mutation rate following tissue culture.</title>
        <authorList>
            <person name="Rajewski A."/>
            <person name="Carter-House D."/>
            <person name="Stajich J."/>
            <person name="Litt A."/>
        </authorList>
    </citation>
    <scope>NUCLEOTIDE SEQUENCE [LARGE SCALE GENOMIC DNA]</scope>
    <source>
        <strain evidence="2">AR-01</strain>
    </source>
</reference>
<evidence type="ECO:0000256" key="1">
    <source>
        <dbReference type="SAM" id="MobiDB-lite"/>
    </source>
</evidence>
<feature type="non-terminal residue" evidence="2">
    <location>
        <position position="1"/>
    </location>
</feature>
<dbReference type="EMBL" id="JACEIK010015426">
    <property type="protein sequence ID" value="MCE3217002.1"/>
    <property type="molecule type" value="Genomic_DNA"/>
</dbReference>
<feature type="region of interest" description="Disordered" evidence="1">
    <location>
        <begin position="27"/>
        <end position="49"/>
    </location>
</feature>
<evidence type="ECO:0000313" key="2">
    <source>
        <dbReference type="EMBL" id="MCE3217002.1"/>
    </source>
</evidence>
<organism evidence="2 3">
    <name type="scientific">Datura stramonium</name>
    <name type="common">Jimsonweed</name>
    <name type="synonym">Common thornapple</name>
    <dbReference type="NCBI Taxonomy" id="4076"/>
    <lineage>
        <taxon>Eukaryota</taxon>
        <taxon>Viridiplantae</taxon>
        <taxon>Streptophyta</taxon>
        <taxon>Embryophyta</taxon>
        <taxon>Tracheophyta</taxon>
        <taxon>Spermatophyta</taxon>
        <taxon>Magnoliopsida</taxon>
        <taxon>eudicotyledons</taxon>
        <taxon>Gunneridae</taxon>
        <taxon>Pentapetalae</taxon>
        <taxon>asterids</taxon>
        <taxon>lamiids</taxon>
        <taxon>Solanales</taxon>
        <taxon>Solanaceae</taxon>
        <taxon>Solanoideae</taxon>
        <taxon>Datureae</taxon>
        <taxon>Datura</taxon>
    </lineage>
</organism>
<evidence type="ECO:0000313" key="3">
    <source>
        <dbReference type="Proteomes" id="UP000823775"/>
    </source>
</evidence>
<protein>
    <submittedName>
        <fullName evidence="2">Uncharacterized protein</fullName>
    </submittedName>
</protein>
<comment type="caution">
    <text evidence="2">The sequence shown here is derived from an EMBL/GenBank/DDBJ whole genome shotgun (WGS) entry which is preliminary data.</text>
</comment>
<dbReference type="Proteomes" id="UP000823775">
    <property type="component" value="Unassembled WGS sequence"/>
</dbReference>
<keyword evidence="3" id="KW-1185">Reference proteome</keyword>
<sequence length="70" mass="8025">AWVKDYVEQYGSSNCTSSGCDLLKRKSTEYTESPKEKEPQRKVPESTLGHDKINYILAEAQSKEKGKEYH</sequence>
<name>A0ABS8WVM8_DATST</name>
<accession>A0ABS8WVM8</accession>
<proteinExistence type="predicted"/>
<gene>
    <name evidence="2" type="ORF">HAX54_009980</name>
</gene>